<dbReference type="EMBL" id="KN822127">
    <property type="protein sequence ID" value="KIM55825.1"/>
    <property type="molecule type" value="Genomic_DNA"/>
</dbReference>
<proteinExistence type="predicted"/>
<dbReference type="OrthoDB" id="432234at2759"/>
<name>A0A0C3D4U8_9AGAM</name>
<dbReference type="SUPFAM" id="SSF52540">
    <property type="entry name" value="P-loop containing nucleoside triphosphate hydrolases"/>
    <property type="match status" value="1"/>
</dbReference>
<dbReference type="Gene3D" id="3.40.50.300">
    <property type="entry name" value="P-loop containing nucleotide triphosphate hydrolases"/>
    <property type="match status" value="1"/>
</dbReference>
<keyword evidence="2" id="KW-1185">Reference proteome</keyword>
<sequence>LSMLITGPGGTGKTHVVHAVKSVMQHYNCAHMIRFLAPTGSAANLIDDMTI</sequence>
<dbReference type="HOGENOM" id="CLU_161528_1_0_1"/>
<reference evidence="1 2" key="1">
    <citation type="submission" date="2014-04" db="EMBL/GenBank/DDBJ databases">
        <authorList>
            <consortium name="DOE Joint Genome Institute"/>
            <person name="Kuo A."/>
            <person name="Kohler A."/>
            <person name="Nagy L.G."/>
            <person name="Floudas D."/>
            <person name="Copeland A."/>
            <person name="Barry K.W."/>
            <person name="Cichocki N."/>
            <person name="Veneault-Fourrey C."/>
            <person name="LaButti K."/>
            <person name="Lindquist E.A."/>
            <person name="Lipzen A."/>
            <person name="Lundell T."/>
            <person name="Morin E."/>
            <person name="Murat C."/>
            <person name="Sun H."/>
            <person name="Tunlid A."/>
            <person name="Henrissat B."/>
            <person name="Grigoriev I.V."/>
            <person name="Hibbett D.S."/>
            <person name="Martin F."/>
            <person name="Nordberg H.P."/>
            <person name="Cantor M.N."/>
            <person name="Hua S.X."/>
        </authorList>
    </citation>
    <scope>NUCLEOTIDE SEQUENCE [LARGE SCALE GENOMIC DNA]</scope>
    <source>
        <strain evidence="1 2">Foug A</strain>
    </source>
</reference>
<evidence type="ECO:0008006" key="3">
    <source>
        <dbReference type="Google" id="ProtNLM"/>
    </source>
</evidence>
<dbReference type="AlphaFoldDB" id="A0A0C3D4U8"/>
<reference evidence="2" key="2">
    <citation type="submission" date="2015-01" db="EMBL/GenBank/DDBJ databases">
        <title>Evolutionary Origins and Diversification of the Mycorrhizal Mutualists.</title>
        <authorList>
            <consortium name="DOE Joint Genome Institute"/>
            <consortium name="Mycorrhizal Genomics Consortium"/>
            <person name="Kohler A."/>
            <person name="Kuo A."/>
            <person name="Nagy L.G."/>
            <person name="Floudas D."/>
            <person name="Copeland A."/>
            <person name="Barry K.W."/>
            <person name="Cichocki N."/>
            <person name="Veneault-Fourrey C."/>
            <person name="LaButti K."/>
            <person name="Lindquist E.A."/>
            <person name="Lipzen A."/>
            <person name="Lundell T."/>
            <person name="Morin E."/>
            <person name="Murat C."/>
            <person name="Riley R."/>
            <person name="Ohm R."/>
            <person name="Sun H."/>
            <person name="Tunlid A."/>
            <person name="Henrissat B."/>
            <person name="Grigoriev I.V."/>
            <person name="Hibbett D.S."/>
            <person name="Martin F."/>
        </authorList>
    </citation>
    <scope>NUCLEOTIDE SEQUENCE [LARGE SCALE GENOMIC DNA]</scope>
    <source>
        <strain evidence="2">Foug A</strain>
    </source>
</reference>
<organism evidence="1 2">
    <name type="scientific">Scleroderma citrinum Foug A</name>
    <dbReference type="NCBI Taxonomy" id="1036808"/>
    <lineage>
        <taxon>Eukaryota</taxon>
        <taxon>Fungi</taxon>
        <taxon>Dikarya</taxon>
        <taxon>Basidiomycota</taxon>
        <taxon>Agaricomycotina</taxon>
        <taxon>Agaricomycetes</taxon>
        <taxon>Agaricomycetidae</taxon>
        <taxon>Boletales</taxon>
        <taxon>Sclerodermatineae</taxon>
        <taxon>Sclerodermataceae</taxon>
        <taxon>Scleroderma</taxon>
    </lineage>
</organism>
<protein>
    <recommendedName>
        <fullName evidence="3">ATP-dependent DNA helicase</fullName>
    </recommendedName>
</protein>
<dbReference type="Proteomes" id="UP000053989">
    <property type="component" value="Unassembled WGS sequence"/>
</dbReference>
<dbReference type="Pfam" id="PF13245">
    <property type="entry name" value="AAA_19"/>
    <property type="match status" value="1"/>
</dbReference>
<evidence type="ECO:0000313" key="1">
    <source>
        <dbReference type="EMBL" id="KIM55825.1"/>
    </source>
</evidence>
<evidence type="ECO:0000313" key="2">
    <source>
        <dbReference type="Proteomes" id="UP000053989"/>
    </source>
</evidence>
<feature type="non-terminal residue" evidence="1">
    <location>
        <position position="51"/>
    </location>
</feature>
<dbReference type="InParanoid" id="A0A0C3D4U8"/>
<accession>A0A0C3D4U8</accession>
<gene>
    <name evidence="1" type="ORF">SCLCIDRAFT_47630</name>
</gene>
<feature type="non-terminal residue" evidence="1">
    <location>
        <position position="1"/>
    </location>
</feature>
<dbReference type="InterPro" id="IPR027417">
    <property type="entry name" value="P-loop_NTPase"/>
</dbReference>